<accession>A0A0B1Z368</accession>
<evidence type="ECO:0000313" key="1">
    <source>
        <dbReference type="EMBL" id="KHK63768.1"/>
    </source>
</evidence>
<dbReference type="AlphaFoldDB" id="A0A0B1Z368"/>
<dbReference type="SUPFAM" id="SSF54786">
    <property type="entry name" value="YcfA/nrd intein domain"/>
    <property type="match status" value="1"/>
</dbReference>
<dbReference type="GO" id="GO:0003729">
    <property type="term" value="F:mRNA binding"/>
    <property type="evidence" value="ECO:0007669"/>
    <property type="project" value="InterPro"/>
</dbReference>
<proteinExistence type="predicted"/>
<dbReference type="OrthoDB" id="5690048at2"/>
<comment type="caution">
    <text evidence="1">The sequence shown here is derived from an EMBL/GenBank/DDBJ whole genome shotgun (WGS) entry which is preliminary data.</text>
</comment>
<sequence>MSKNEKLLAKLLNGQSAFTWSELVTLLCRLGYSQLEGSGSRVKFDNGDPNAMNNLHKPHPGNDLKAYIRRQIIEQLKTGGLIP</sequence>
<dbReference type="GO" id="GO:0016853">
    <property type="term" value="F:isomerase activity"/>
    <property type="evidence" value="ECO:0007669"/>
    <property type="project" value="UniProtKB-KW"/>
</dbReference>
<dbReference type="InterPro" id="IPR012933">
    <property type="entry name" value="HicA_mRNA_interferase"/>
</dbReference>
<gene>
    <name evidence="1" type="ORF">JZ00_16150</name>
</gene>
<organism evidence="1 2">
    <name type="scientific">Pseudomonas frederiksbergensis</name>
    <dbReference type="NCBI Taxonomy" id="104087"/>
    <lineage>
        <taxon>Bacteria</taxon>
        <taxon>Pseudomonadati</taxon>
        <taxon>Pseudomonadota</taxon>
        <taxon>Gammaproteobacteria</taxon>
        <taxon>Pseudomonadales</taxon>
        <taxon>Pseudomonadaceae</taxon>
        <taxon>Pseudomonas</taxon>
    </lineage>
</organism>
<dbReference type="EMBL" id="JQGJ01000009">
    <property type="protein sequence ID" value="KHK63768.1"/>
    <property type="molecule type" value="Genomic_DNA"/>
</dbReference>
<keyword evidence="1" id="KW-0413">Isomerase</keyword>
<reference evidence="2" key="1">
    <citation type="submission" date="2015-03" db="EMBL/GenBank/DDBJ databases">
        <title>Pseudomonas frederiksbergensis hydrocarbon degrader.</title>
        <authorList>
            <person name="Brown L.M."/>
            <person name="Ruiz O.N."/>
            <person name="Mueller S."/>
            <person name="Gunasekera T.S."/>
        </authorList>
    </citation>
    <scope>NUCLEOTIDE SEQUENCE [LARGE SCALE GENOMIC DNA]</scope>
    <source>
        <strain evidence="2">SI8</strain>
    </source>
</reference>
<protein>
    <submittedName>
        <fullName evidence="1">Hexulose-6-phosphate isomerase</fullName>
    </submittedName>
</protein>
<dbReference type="RefSeq" id="WP_039592308.1">
    <property type="nucleotide sequence ID" value="NZ_CP142104.1"/>
</dbReference>
<name>A0A0B1Z368_9PSED</name>
<evidence type="ECO:0000313" key="2">
    <source>
        <dbReference type="Proteomes" id="UP000030949"/>
    </source>
</evidence>
<dbReference type="Pfam" id="PF07927">
    <property type="entry name" value="HicA_toxin"/>
    <property type="match status" value="1"/>
</dbReference>
<dbReference type="Proteomes" id="UP000030949">
    <property type="component" value="Unassembled WGS sequence"/>
</dbReference>